<dbReference type="InterPro" id="IPR008391">
    <property type="entry name" value="AXE1_dom"/>
</dbReference>
<dbReference type="InterPro" id="IPR029058">
    <property type="entry name" value="AB_hydrolase_fold"/>
</dbReference>
<evidence type="ECO:0000259" key="1">
    <source>
        <dbReference type="Pfam" id="PF05448"/>
    </source>
</evidence>
<dbReference type="InterPro" id="IPR039069">
    <property type="entry name" value="CE7"/>
</dbReference>
<evidence type="ECO:0000313" key="3">
    <source>
        <dbReference type="Proteomes" id="UP001324380"/>
    </source>
</evidence>
<dbReference type="Gene3D" id="3.40.50.1820">
    <property type="entry name" value="alpha/beta hydrolase"/>
    <property type="match status" value="1"/>
</dbReference>
<dbReference type="PANTHER" id="PTHR40111">
    <property type="entry name" value="CEPHALOSPORIN-C DEACETYLASE"/>
    <property type="match status" value="1"/>
</dbReference>
<keyword evidence="3" id="KW-1185">Reference proteome</keyword>
<dbReference type="SUPFAM" id="SSF53474">
    <property type="entry name" value="alpha/beta-Hydrolases"/>
    <property type="match status" value="1"/>
</dbReference>
<accession>A0ABZ0TLZ8</accession>
<dbReference type="Proteomes" id="UP001324380">
    <property type="component" value="Chromosome"/>
</dbReference>
<evidence type="ECO:0000313" key="2">
    <source>
        <dbReference type="EMBL" id="WPU93427.1"/>
    </source>
</evidence>
<feature type="domain" description="Acetyl xylan esterase" evidence="1">
    <location>
        <begin position="150"/>
        <end position="440"/>
    </location>
</feature>
<sequence length="452" mass="50863">MIKTVNKFKYLLLILLISAFVIGNMKAMAGNTKPHPKPLHTQPKDDDEEVVTNLIAHSDDGIFNSNASYTFEVKNTYHTDQEGRVAYVVTTPAGKPVAKDSVSVKISKNSSNSYHFTVPAMKPGFYKINFMINVSDYDDTTRRAFGIRPKEIRSGNPRPADFDSFWQTAKTELAAVEPNYKVTEKPELEKDNRRVFLFEMKSLDNITVRGWLTIPKGSSKSRRFPVFVGLPGYQVDLKPMLGEDEDLAILTINVRGQGNSRDVIHTKREDYITLNIEDKNKYVLRGAIMDCVRTIDFICSRPDLDPERIEISGGSMGGFLAVALASLDSRVKLVSAQNPILGDIRNLVGVADWPMNDIKKYVDNKPGLSFPKILDNLDYFDIKNFAPTIKSPILVGIGLLDPLAPPANEFAFYNNIPSKYGRIRIFKDLGHEVPKSFLEEDGHWMRDTFGLF</sequence>
<name>A0ABZ0TLZ8_9SPHI</name>
<organism evidence="2 3">
    <name type="scientific">Mucilaginibacter sabulilitoris</name>
    <dbReference type="NCBI Taxonomy" id="1173583"/>
    <lineage>
        <taxon>Bacteria</taxon>
        <taxon>Pseudomonadati</taxon>
        <taxon>Bacteroidota</taxon>
        <taxon>Sphingobacteriia</taxon>
        <taxon>Sphingobacteriales</taxon>
        <taxon>Sphingobacteriaceae</taxon>
        <taxon>Mucilaginibacter</taxon>
    </lineage>
</organism>
<dbReference type="PANTHER" id="PTHR40111:SF1">
    <property type="entry name" value="CEPHALOSPORIN-C DEACETYLASE"/>
    <property type="match status" value="1"/>
</dbReference>
<gene>
    <name evidence="2" type="ORF">SNE25_29335</name>
</gene>
<reference evidence="2 3" key="1">
    <citation type="submission" date="2023-11" db="EMBL/GenBank/DDBJ databases">
        <title>Analysis of the Genomes of Mucilaginibacter gossypii cycad 4 and M. sabulilitoris SNA2: microbes with the potential for plant growth promotion.</title>
        <authorList>
            <person name="Hirsch A.M."/>
            <person name="Humm E."/>
            <person name="Rubbi M."/>
            <person name="Del Vecchio G."/>
            <person name="Ha S.M."/>
            <person name="Pellegrini M."/>
            <person name="Gunsalus R.P."/>
        </authorList>
    </citation>
    <scope>NUCLEOTIDE SEQUENCE [LARGE SCALE GENOMIC DNA]</scope>
    <source>
        <strain evidence="2 3">SNA2</strain>
    </source>
</reference>
<dbReference type="RefSeq" id="WP_321562563.1">
    <property type="nucleotide sequence ID" value="NZ_CP139558.1"/>
</dbReference>
<dbReference type="Pfam" id="PF05448">
    <property type="entry name" value="AXE1"/>
    <property type="match status" value="1"/>
</dbReference>
<proteinExistence type="predicted"/>
<protein>
    <submittedName>
        <fullName evidence="2">Acetylxylan esterase</fullName>
    </submittedName>
</protein>
<dbReference type="EMBL" id="CP139558">
    <property type="protein sequence ID" value="WPU93427.1"/>
    <property type="molecule type" value="Genomic_DNA"/>
</dbReference>